<name>A0A0W0SP60_9GAMM</name>
<dbReference type="RefSeq" id="WP_058441288.1">
    <property type="nucleotide sequence ID" value="NZ_CAAAHU010000006.1"/>
</dbReference>
<keyword evidence="2" id="KW-0862">Zinc</keyword>
<keyword evidence="5" id="KW-1185">Reference proteome</keyword>
<organism evidence="4 5">
    <name type="scientific">Legionella brunensis</name>
    <dbReference type="NCBI Taxonomy" id="29422"/>
    <lineage>
        <taxon>Bacteria</taxon>
        <taxon>Pseudomonadati</taxon>
        <taxon>Pseudomonadota</taxon>
        <taxon>Gammaproteobacteria</taxon>
        <taxon>Legionellales</taxon>
        <taxon>Legionellaceae</taxon>
        <taxon>Legionella</taxon>
    </lineage>
</organism>
<dbReference type="CDD" id="cd01285">
    <property type="entry name" value="nucleoside_deaminase"/>
    <property type="match status" value="1"/>
</dbReference>
<accession>A0A0W0SP60</accession>
<protein>
    <submittedName>
        <fullName evidence="4">Guanine deaminase</fullName>
        <ecNumber evidence="4">3.5.4.3</ecNumber>
    </submittedName>
</protein>
<dbReference type="OrthoDB" id="9802676at2"/>
<keyword evidence="4" id="KW-0378">Hydrolase</keyword>
<dbReference type="Gene3D" id="3.40.140.10">
    <property type="entry name" value="Cytidine Deaminase, domain 2"/>
    <property type="match status" value="1"/>
</dbReference>
<evidence type="ECO:0000256" key="2">
    <source>
        <dbReference type="ARBA" id="ARBA00022833"/>
    </source>
</evidence>
<comment type="caution">
    <text evidence="4">The sequence shown here is derived from an EMBL/GenBank/DDBJ whole genome shotgun (WGS) entry which is preliminary data.</text>
</comment>
<dbReference type="SUPFAM" id="SSF53927">
    <property type="entry name" value="Cytidine deaminase-like"/>
    <property type="match status" value="1"/>
</dbReference>
<dbReference type="Pfam" id="PF00383">
    <property type="entry name" value="dCMP_cyt_deam_1"/>
    <property type="match status" value="1"/>
</dbReference>
<gene>
    <name evidence="4" type="primary">guaD</name>
    <name evidence="4" type="ORF">Lbru_1216</name>
</gene>
<evidence type="ECO:0000259" key="3">
    <source>
        <dbReference type="PROSITE" id="PS51747"/>
    </source>
</evidence>
<dbReference type="InterPro" id="IPR016193">
    <property type="entry name" value="Cytidine_deaminase-like"/>
</dbReference>
<dbReference type="PATRIC" id="fig|29422.6.peg.1290"/>
<dbReference type="GO" id="GO:0008270">
    <property type="term" value="F:zinc ion binding"/>
    <property type="evidence" value="ECO:0007669"/>
    <property type="project" value="InterPro"/>
</dbReference>
<dbReference type="InterPro" id="IPR016192">
    <property type="entry name" value="APOBEC/CMP_deaminase_Zn-bd"/>
</dbReference>
<evidence type="ECO:0000256" key="1">
    <source>
        <dbReference type="ARBA" id="ARBA00022723"/>
    </source>
</evidence>
<keyword evidence="1" id="KW-0479">Metal-binding</keyword>
<dbReference type="AlphaFoldDB" id="A0A0W0SP60"/>
<evidence type="ECO:0000313" key="5">
    <source>
        <dbReference type="Proteomes" id="UP000054742"/>
    </source>
</evidence>
<proteinExistence type="predicted"/>
<dbReference type="Proteomes" id="UP000054742">
    <property type="component" value="Unassembled WGS sequence"/>
</dbReference>
<reference evidence="4 5" key="1">
    <citation type="submission" date="2015-11" db="EMBL/GenBank/DDBJ databases">
        <title>Genomic analysis of 38 Legionella species identifies large and diverse effector repertoires.</title>
        <authorList>
            <person name="Burstein D."/>
            <person name="Amaro F."/>
            <person name="Zusman T."/>
            <person name="Lifshitz Z."/>
            <person name="Cohen O."/>
            <person name="Gilbert J.A."/>
            <person name="Pupko T."/>
            <person name="Shuman H.A."/>
            <person name="Segal G."/>
        </authorList>
    </citation>
    <scope>NUCLEOTIDE SEQUENCE [LARGE SCALE GENOMIC DNA]</scope>
    <source>
        <strain evidence="4 5">ATCC 43878</strain>
    </source>
</reference>
<sequence length="199" mass="23169">MKIYNNQVIERLLSVMEDHIIPLTQQGIKLGNKIFGAAILKKADLSLVIAETNNEIENPLWHGEIHTLKKFYELPKNLRLPPEDCIFFSTHEPCSLCLSAITWAGYDNFYYFFRYEETQDEFGIPHDLNILAEVFQCKNGEYVARNKYWNSYYLLDLISQCESPLKEHFLAKVATLREIYAALSAIYQHNKKDNDIPLS</sequence>
<dbReference type="STRING" id="29422.Lbru_1216"/>
<dbReference type="InterPro" id="IPR002125">
    <property type="entry name" value="CMP_dCMP_dom"/>
</dbReference>
<evidence type="ECO:0000313" key="4">
    <source>
        <dbReference type="EMBL" id="KTC85001.1"/>
    </source>
</evidence>
<dbReference type="EMBL" id="LNXV01000008">
    <property type="protein sequence ID" value="KTC85001.1"/>
    <property type="molecule type" value="Genomic_DNA"/>
</dbReference>
<dbReference type="PROSITE" id="PS00903">
    <property type="entry name" value="CYT_DCMP_DEAMINASES_1"/>
    <property type="match status" value="1"/>
</dbReference>
<dbReference type="PROSITE" id="PS51747">
    <property type="entry name" value="CYT_DCMP_DEAMINASES_2"/>
    <property type="match status" value="1"/>
</dbReference>
<feature type="domain" description="CMP/dCMP-type deaminase" evidence="3">
    <location>
        <begin position="18"/>
        <end position="135"/>
    </location>
</feature>
<dbReference type="GO" id="GO:0008892">
    <property type="term" value="F:guanine deaminase activity"/>
    <property type="evidence" value="ECO:0007669"/>
    <property type="project" value="UniProtKB-EC"/>
</dbReference>
<dbReference type="EC" id="3.5.4.3" evidence="4"/>